<accession>A0A6P6YAC8</accession>
<sequence>MANKIIKLMKIFGIIFYIIQQSNSVDIFSPPPPPPPTTTITTTIDSSPTTLSSSTDLRNFFSKSPPLSAPPKSSASKSSVNHCHRCKNGGHLLSSLIIQEPNTNCISGHYFTSLKINNNHDDHHNHEDDNDRCDCDFVCARKSGQTCLNPSSSSDRNMNTNASGSNHSIVNSHCDPYLKLFCNQTSKLCEGSLSLKINHIKNDSSNITELNNNNNGHYQTRLKRLKPNTNYIVKVISNHREELSIFTTKANILPEILPKVLVTYRNASSITIVFDDFKPDLDTVING</sequence>
<reference evidence="3" key="1">
    <citation type="submission" date="2025-08" db="UniProtKB">
        <authorList>
            <consortium name="RefSeq"/>
        </authorList>
    </citation>
    <scope>IDENTIFICATION</scope>
    <source>
        <strain evidence="3">Airmid</strain>
    </source>
</reference>
<protein>
    <submittedName>
        <fullName evidence="3">Uncharacterized protein DDB_G0286591-like</fullName>
    </submittedName>
</protein>
<evidence type="ECO:0000256" key="1">
    <source>
        <dbReference type="SAM" id="SignalP"/>
    </source>
</evidence>
<evidence type="ECO:0000313" key="2">
    <source>
        <dbReference type="Proteomes" id="UP000515146"/>
    </source>
</evidence>
<evidence type="ECO:0000313" key="3">
    <source>
        <dbReference type="RefSeq" id="XP_027201539.1"/>
    </source>
</evidence>
<dbReference type="KEGG" id="dpte:113795550"/>
<proteinExistence type="predicted"/>
<feature type="chain" id="PRO_5028333597" evidence="1">
    <location>
        <begin position="25"/>
        <end position="287"/>
    </location>
</feature>
<dbReference type="RefSeq" id="XP_027201539.1">
    <property type="nucleotide sequence ID" value="XM_027345738.1"/>
</dbReference>
<keyword evidence="2" id="KW-1185">Reference proteome</keyword>
<dbReference type="InParanoid" id="A0A6P6YAC8"/>
<gene>
    <name evidence="3" type="primary">LOC113795550</name>
</gene>
<name>A0A6P6YAC8_DERPT</name>
<dbReference type="Proteomes" id="UP000515146">
    <property type="component" value="Unplaced"/>
</dbReference>
<feature type="signal peptide" evidence="1">
    <location>
        <begin position="1"/>
        <end position="24"/>
    </location>
</feature>
<dbReference type="CTD" id="40861"/>
<keyword evidence="1" id="KW-0732">Signal</keyword>
<organism evidence="2 3">
    <name type="scientific">Dermatophagoides pteronyssinus</name>
    <name type="common">European house dust mite</name>
    <dbReference type="NCBI Taxonomy" id="6956"/>
    <lineage>
        <taxon>Eukaryota</taxon>
        <taxon>Metazoa</taxon>
        <taxon>Ecdysozoa</taxon>
        <taxon>Arthropoda</taxon>
        <taxon>Chelicerata</taxon>
        <taxon>Arachnida</taxon>
        <taxon>Acari</taxon>
        <taxon>Acariformes</taxon>
        <taxon>Sarcoptiformes</taxon>
        <taxon>Astigmata</taxon>
        <taxon>Psoroptidia</taxon>
        <taxon>Analgoidea</taxon>
        <taxon>Pyroglyphidae</taxon>
        <taxon>Dermatophagoidinae</taxon>
        <taxon>Dermatophagoides</taxon>
    </lineage>
</organism>
<dbReference type="AlphaFoldDB" id="A0A6P6YAC8"/>